<organism evidence="1 2">
    <name type="scientific">Photobacterium sp. (strain ATCC 43367)</name>
    <dbReference type="NCBI Taxonomy" id="379097"/>
    <lineage>
        <taxon>Bacteria</taxon>
        <taxon>Pseudomonadati</taxon>
        <taxon>Pseudomonadota</taxon>
        <taxon>Gammaproteobacteria</taxon>
        <taxon>Vibrionales</taxon>
        <taxon>Vibrionaceae</taxon>
        <taxon>Vibrio</taxon>
        <taxon>Vibrio oreintalis group</taxon>
    </lineage>
</organism>
<evidence type="ECO:0000313" key="1">
    <source>
        <dbReference type="EMBL" id="KGY08030.1"/>
    </source>
</evidence>
<gene>
    <name evidence="1" type="ORF">NM06_14120</name>
</gene>
<sequence length="67" mass="7570">MFFGAVTLGLTESKFFAETLLVEFVGAKADLFAEMAFSLVWKIQVVSVTLLKVLIVRLVFQKRFLVL</sequence>
<evidence type="ECO:0000313" key="2">
    <source>
        <dbReference type="Proteomes" id="UP000030451"/>
    </source>
</evidence>
<dbReference type="AlphaFoldDB" id="A0A0A5HUT1"/>
<dbReference type="Proteomes" id="UP000030451">
    <property type="component" value="Unassembled WGS sequence"/>
</dbReference>
<name>A0A0A5HUT1_PHOS4</name>
<proteinExistence type="predicted"/>
<dbReference type="OrthoDB" id="5901447at2"/>
<reference evidence="1 2" key="1">
    <citation type="submission" date="2014-10" db="EMBL/GenBank/DDBJ databases">
        <title>Genome sequencing of Vibrio sinaloensis T08.</title>
        <authorList>
            <person name="Chan K.-G."/>
            <person name="Mohamad N.I."/>
        </authorList>
    </citation>
    <scope>NUCLEOTIDE SEQUENCE [LARGE SCALE GENOMIC DNA]</scope>
    <source>
        <strain evidence="1 2">T08</strain>
    </source>
</reference>
<accession>A0A0A5HUT1</accession>
<protein>
    <submittedName>
        <fullName evidence="1">Uncharacterized protein</fullName>
    </submittedName>
</protein>
<dbReference type="EMBL" id="JRWP01000032">
    <property type="protein sequence ID" value="KGY08030.1"/>
    <property type="molecule type" value="Genomic_DNA"/>
</dbReference>
<comment type="caution">
    <text evidence="1">The sequence shown here is derived from an EMBL/GenBank/DDBJ whole genome shotgun (WGS) entry which is preliminary data.</text>
</comment>